<evidence type="ECO:0000313" key="5">
    <source>
        <dbReference type="Proteomes" id="UP001160148"/>
    </source>
</evidence>
<keyword evidence="5" id="KW-1185">Reference proteome</keyword>
<evidence type="ECO:0000313" key="3">
    <source>
        <dbReference type="EMBL" id="CAI6369430.1"/>
    </source>
</evidence>
<proteinExistence type="predicted"/>
<dbReference type="EMBL" id="CARXXK010000001">
    <property type="protein sequence ID" value="CAI6344605.1"/>
    <property type="molecule type" value="Genomic_DNA"/>
</dbReference>
<dbReference type="EMBL" id="CARXXK010001639">
    <property type="protein sequence ID" value="CAI6377058.1"/>
    <property type="molecule type" value="Genomic_DNA"/>
</dbReference>
<gene>
    <name evidence="2" type="ORF">MEUPH1_LOCUS1722</name>
    <name evidence="3" type="ORF">MEUPH1_LOCUS23669</name>
    <name evidence="4" type="ORF">MEUPH1_LOCUS30368</name>
</gene>
<accession>A0AAV0VLY7</accession>
<feature type="region of interest" description="Disordered" evidence="1">
    <location>
        <begin position="1"/>
        <end position="39"/>
    </location>
</feature>
<name>A0AAV0VLY7_9HEMI</name>
<sequence>MSNSSQSDWGDYNRRLSPSLSPDTIRRHQQPMEQNPVYSPDAKPFELLIEGYNNEFGYGVMVLNVKNTHRQRK</sequence>
<dbReference type="AlphaFoldDB" id="A0AAV0VLY7"/>
<comment type="caution">
    <text evidence="2">The sequence shown here is derived from an EMBL/GenBank/DDBJ whole genome shotgun (WGS) entry which is preliminary data.</text>
</comment>
<evidence type="ECO:0000313" key="2">
    <source>
        <dbReference type="EMBL" id="CAI6344605.1"/>
    </source>
</evidence>
<evidence type="ECO:0000313" key="4">
    <source>
        <dbReference type="EMBL" id="CAI6377058.1"/>
    </source>
</evidence>
<protein>
    <submittedName>
        <fullName evidence="2">Uncharacterized protein</fullName>
    </submittedName>
</protein>
<evidence type="ECO:0000256" key="1">
    <source>
        <dbReference type="SAM" id="MobiDB-lite"/>
    </source>
</evidence>
<dbReference type="Proteomes" id="UP001160148">
    <property type="component" value="Unassembled WGS sequence"/>
</dbReference>
<dbReference type="EMBL" id="CARXXK010000005">
    <property type="protein sequence ID" value="CAI6369430.1"/>
    <property type="molecule type" value="Genomic_DNA"/>
</dbReference>
<reference evidence="2 5" key="1">
    <citation type="submission" date="2023-01" db="EMBL/GenBank/DDBJ databases">
        <authorList>
            <person name="Whitehead M."/>
        </authorList>
    </citation>
    <scope>NUCLEOTIDE SEQUENCE [LARGE SCALE GENOMIC DNA]</scope>
</reference>
<organism evidence="2 5">
    <name type="scientific">Macrosiphum euphorbiae</name>
    <name type="common">potato aphid</name>
    <dbReference type="NCBI Taxonomy" id="13131"/>
    <lineage>
        <taxon>Eukaryota</taxon>
        <taxon>Metazoa</taxon>
        <taxon>Ecdysozoa</taxon>
        <taxon>Arthropoda</taxon>
        <taxon>Hexapoda</taxon>
        <taxon>Insecta</taxon>
        <taxon>Pterygota</taxon>
        <taxon>Neoptera</taxon>
        <taxon>Paraneoptera</taxon>
        <taxon>Hemiptera</taxon>
        <taxon>Sternorrhyncha</taxon>
        <taxon>Aphidomorpha</taxon>
        <taxon>Aphidoidea</taxon>
        <taxon>Aphididae</taxon>
        <taxon>Macrosiphini</taxon>
        <taxon>Macrosiphum</taxon>
    </lineage>
</organism>